<dbReference type="InterPro" id="IPR030392">
    <property type="entry name" value="S74_ICA"/>
</dbReference>
<dbReference type="SUPFAM" id="SSF69322">
    <property type="entry name" value="Tricorn protease domain 2"/>
    <property type="match status" value="1"/>
</dbReference>
<sequence>MATWTKNFNFRGEWNGTATYTVNDIVLYENALYICRSQNVNMVPTTEPTWQLFLEGGSSNNAIVNEETGDIAIGKDTEIPTGKNTIAIGTGAFAKADTSGVENISIGMGTMGRYYLVDGEQITTCNNSGTGSYYILGKARAPFIRIFKRYWDTLDNFYYKLLPEQVLNITLNFEEGGGIGNIALSSDDNYLAISYNSAPYFSLYKREGDIFSLLTSPVNMPDAMPYKLLFSPNANYLVAVTYPGIFMIYKREGDTFTKINNPPNPPTGIKTIAFSSNGVYFALGGSNAPYLFLYKRDGDTFTFLNTITEVPIGVVNHISFSPDDDEKYLAVSLENSPYIIVYERYVDSFSKLSDPVDLPTSACDNLSFYKGVGESLKIAMCFGWEKRLVVYQISDNTLNRIIDQTDDTYLAVAPAAIFPIIIGGHPVLILGNGNNDEISMWALSETAAKRMSGKFIIDTDNMTGHGNVVVGSKAGTQLTSANRNIVLGYQSGNGISTGSDNILLGQWALSHGDGYSNIGIGYYALNGFVADTIGGSNIGIGYYSMGGGIQGSNNIGIGYAALCGWNGNNTGYDNIAMGYYALGYGTSGSQNIGIGYYALCGWNGNNTGYSNIAMGYYALGYGTSGSQNIGIGYYALCGYNYDNMGDSNIALGYFSMSSGVDNSSYNIGIGDNAIANGLSNANGNIAIGQAALQGKRVNGNETPISGSNNIAIGRNSLRELATYSNCTGLGANSAVTSDNQVQLGDSATTVYAYGALQDRSDERDKADIRDTELGLDFILKLRPVDFKWDYREDYPEGEEKDGSKKRSRYHHGLVAQDVQQVIADTGKDFGGFQDHSVNGGKDVLSIGYTELIAPLIKAVQEQNELILRQQQEIIELQNLVASLVK</sequence>
<gene>
    <name evidence="2" type="ORF">SPTER_15720</name>
</gene>
<dbReference type="PROSITE" id="PS51688">
    <property type="entry name" value="ICA"/>
    <property type="match status" value="1"/>
</dbReference>
<feature type="domain" description="Peptidase S74" evidence="1">
    <location>
        <begin position="760"/>
        <end position="873"/>
    </location>
</feature>
<dbReference type="Gene3D" id="1.10.10.10">
    <property type="entry name" value="Winged helix-like DNA-binding domain superfamily/Winged helix DNA-binding domain"/>
    <property type="match status" value="1"/>
</dbReference>
<organism evidence="2 3">
    <name type="scientific">Sporomusa termitida</name>
    <dbReference type="NCBI Taxonomy" id="2377"/>
    <lineage>
        <taxon>Bacteria</taxon>
        <taxon>Bacillati</taxon>
        <taxon>Bacillota</taxon>
        <taxon>Negativicutes</taxon>
        <taxon>Selenomonadales</taxon>
        <taxon>Sporomusaceae</taxon>
        <taxon>Sporomusa</taxon>
    </lineage>
</organism>
<proteinExistence type="predicted"/>
<evidence type="ECO:0000259" key="1">
    <source>
        <dbReference type="PROSITE" id="PS51688"/>
    </source>
</evidence>
<protein>
    <submittedName>
        <fullName evidence="2">Chaperone of endosialidase</fullName>
    </submittedName>
</protein>
<evidence type="ECO:0000313" key="3">
    <source>
        <dbReference type="Proteomes" id="UP000320776"/>
    </source>
</evidence>
<dbReference type="InterPro" id="IPR011049">
    <property type="entry name" value="Serralysin-like_metalloprot_C"/>
</dbReference>
<evidence type="ECO:0000313" key="2">
    <source>
        <dbReference type="EMBL" id="QDR80253.1"/>
    </source>
</evidence>
<dbReference type="Gene3D" id="2.150.10.10">
    <property type="entry name" value="Serralysin-like metalloprotease, C-terminal"/>
    <property type="match status" value="1"/>
</dbReference>
<keyword evidence="3" id="KW-1185">Reference proteome</keyword>
<dbReference type="InterPro" id="IPR036388">
    <property type="entry name" value="WH-like_DNA-bd_sf"/>
</dbReference>
<dbReference type="KEGG" id="sted:SPTER_15720"/>
<reference evidence="2 3" key="1">
    <citation type="submission" date="2019-02" db="EMBL/GenBank/DDBJ databases">
        <title>Closed genome of Sporomusa termitida DSM 4440.</title>
        <authorList>
            <person name="Poehlein A."/>
            <person name="Daniel R."/>
        </authorList>
    </citation>
    <scope>NUCLEOTIDE SEQUENCE [LARGE SCALE GENOMIC DNA]</scope>
    <source>
        <strain evidence="2 3">DSM 4440</strain>
    </source>
</reference>
<dbReference type="AlphaFoldDB" id="A0A517DSC3"/>
<dbReference type="OrthoDB" id="6502305at2"/>
<dbReference type="Gene3D" id="2.130.10.10">
    <property type="entry name" value="YVTN repeat-like/Quinoprotein amine dehydrogenase"/>
    <property type="match status" value="1"/>
</dbReference>
<dbReference type="RefSeq" id="WP_144349853.1">
    <property type="nucleotide sequence ID" value="NZ_CP036259.1"/>
</dbReference>
<dbReference type="EMBL" id="CP036259">
    <property type="protein sequence ID" value="QDR80253.1"/>
    <property type="molecule type" value="Genomic_DNA"/>
</dbReference>
<dbReference type="Pfam" id="PF13884">
    <property type="entry name" value="Peptidase_S74"/>
    <property type="match status" value="1"/>
</dbReference>
<dbReference type="InterPro" id="IPR015943">
    <property type="entry name" value="WD40/YVTN_repeat-like_dom_sf"/>
</dbReference>
<dbReference type="Proteomes" id="UP000320776">
    <property type="component" value="Chromosome"/>
</dbReference>
<accession>A0A517DSC3</accession>
<name>A0A517DSC3_9FIRM</name>